<comment type="subcellular location">
    <subcellularLocation>
        <location evidence="1">Cell membrane</location>
        <topology evidence="1">Multi-pass membrane protein</topology>
    </subcellularLocation>
</comment>
<feature type="transmembrane region" description="Helical" evidence="6">
    <location>
        <begin position="20"/>
        <end position="39"/>
    </location>
</feature>
<name>A0A6J7HIY3_9ZZZZ</name>
<reference evidence="8" key="1">
    <citation type="submission" date="2020-05" db="EMBL/GenBank/DDBJ databases">
        <authorList>
            <person name="Chiriac C."/>
            <person name="Salcher M."/>
            <person name="Ghai R."/>
            <person name="Kavagutti S V."/>
        </authorList>
    </citation>
    <scope>NUCLEOTIDE SEQUENCE</scope>
</reference>
<dbReference type="PANTHER" id="PTHR34187:SF2">
    <property type="entry name" value="DUF202 DOMAIN-CONTAINING PROTEIN"/>
    <property type="match status" value="1"/>
</dbReference>
<dbReference type="AlphaFoldDB" id="A0A6J7HIY3"/>
<dbReference type="EMBL" id="CAFBMR010000057">
    <property type="protein sequence ID" value="CAB4919308.1"/>
    <property type="molecule type" value="Genomic_DNA"/>
</dbReference>
<evidence type="ECO:0000256" key="5">
    <source>
        <dbReference type="ARBA" id="ARBA00023136"/>
    </source>
</evidence>
<organism evidence="8">
    <name type="scientific">freshwater metagenome</name>
    <dbReference type="NCBI Taxonomy" id="449393"/>
    <lineage>
        <taxon>unclassified sequences</taxon>
        <taxon>metagenomes</taxon>
        <taxon>ecological metagenomes</taxon>
    </lineage>
</organism>
<dbReference type="InterPro" id="IPR052053">
    <property type="entry name" value="IM_YidH-like"/>
</dbReference>
<keyword evidence="3 6" id="KW-0812">Transmembrane</keyword>
<accession>A0A6J7HIY3</accession>
<dbReference type="PANTHER" id="PTHR34187">
    <property type="entry name" value="FGR18P"/>
    <property type="match status" value="1"/>
</dbReference>
<protein>
    <submittedName>
        <fullName evidence="8">Unannotated protein</fullName>
    </submittedName>
</protein>
<feature type="transmembrane region" description="Helical" evidence="6">
    <location>
        <begin position="46"/>
        <end position="68"/>
    </location>
</feature>
<evidence type="ECO:0000256" key="1">
    <source>
        <dbReference type="ARBA" id="ARBA00004651"/>
    </source>
</evidence>
<evidence type="ECO:0000256" key="3">
    <source>
        <dbReference type="ARBA" id="ARBA00022692"/>
    </source>
</evidence>
<feature type="transmembrane region" description="Helical" evidence="6">
    <location>
        <begin position="88"/>
        <end position="110"/>
    </location>
</feature>
<keyword evidence="5 6" id="KW-0472">Membrane</keyword>
<proteinExistence type="predicted"/>
<evidence type="ECO:0000256" key="4">
    <source>
        <dbReference type="ARBA" id="ARBA00022989"/>
    </source>
</evidence>
<keyword evidence="2" id="KW-1003">Cell membrane</keyword>
<keyword evidence="4 6" id="KW-1133">Transmembrane helix</keyword>
<evidence type="ECO:0000256" key="6">
    <source>
        <dbReference type="SAM" id="Phobius"/>
    </source>
</evidence>
<evidence type="ECO:0000313" key="8">
    <source>
        <dbReference type="EMBL" id="CAB4919308.1"/>
    </source>
</evidence>
<dbReference type="Pfam" id="PF02656">
    <property type="entry name" value="DUF202"/>
    <property type="match status" value="1"/>
</dbReference>
<gene>
    <name evidence="8" type="ORF">UFOPK3610_01311</name>
</gene>
<evidence type="ECO:0000256" key="2">
    <source>
        <dbReference type="ARBA" id="ARBA00022475"/>
    </source>
</evidence>
<feature type="domain" description="DUF202" evidence="7">
    <location>
        <begin position="9"/>
        <end position="72"/>
    </location>
</feature>
<dbReference type="InterPro" id="IPR003807">
    <property type="entry name" value="DUF202"/>
</dbReference>
<dbReference type="GO" id="GO:0005886">
    <property type="term" value="C:plasma membrane"/>
    <property type="evidence" value="ECO:0007669"/>
    <property type="project" value="UniProtKB-SubCell"/>
</dbReference>
<sequence length="111" mass="12050">MEQPQVDYRFILANERTFLAWMRTALGLVAGGVALDQFVAIDQRSWAIGVIAVVTVFLGAAVALIGIYRWHNADVAMHEGVSIPRSNVLLITGVGFTALALIIALALIFLR</sequence>
<evidence type="ECO:0000259" key="7">
    <source>
        <dbReference type="Pfam" id="PF02656"/>
    </source>
</evidence>